<dbReference type="SMART" id="SM00408">
    <property type="entry name" value="IGc2"/>
    <property type="match status" value="2"/>
</dbReference>
<dbReference type="InterPro" id="IPR003599">
    <property type="entry name" value="Ig_sub"/>
</dbReference>
<feature type="region of interest" description="Disordered" evidence="1">
    <location>
        <begin position="536"/>
        <end position="560"/>
    </location>
</feature>
<dbReference type="InterPro" id="IPR007110">
    <property type="entry name" value="Ig-like_dom"/>
</dbReference>
<keyword evidence="3" id="KW-0732">Signal</keyword>
<sequence>MDQLRDLGVLLILLLGSTHCFEDLEPVLKAVGDSMEMGFCFGVDYIVGYRMTDTGRQLVGNSSGESVTKLDERVKVTNHIATLLGLEISNLTSADSGVYLRQCWRDLQLINEQKHYLYVCGEAAAAQDISISSDGGAKFNCETSRTGLPSTSIRWYREVYPKYKTTLFLDTQLSLKPIQPELQDEIQVGAGGSSLHIPASVMKESRNFHCLVLQGEQCLAFQNIELPDSEEPDVKTVFRSIGESVQLPCPTKHPKSKRYWETPFGHLDSDTPSETADQNHLRAQEGGASGGYSLLVSHLTESHTGDYKCFAPLLVADYAVTVCPKHDAVTMKFEEGEKVVLTCMPEEGQFSVQWYREDGPNEEALLADSGDPSILFPKDLEGRALFSEEKFTLTISRLTPADSRKYWCVILEEVEFTDGDYEGGEGGDEDNGEGPEVDIEFEAEGEAGGDAEEDFGGSWDEEDKCLSRRAITLIYKNYKDSRGFEPPEPAEPTEPSDPEPATNPAVFGIAGGVIGLVVLGAVIGAVLKVRAKQKQHQSGKVKYVGSGGEVNGLAPEKNKP</sequence>
<dbReference type="InterPro" id="IPR036179">
    <property type="entry name" value="Ig-like_dom_sf"/>
</dbReference>
<organism evidence="5 6">
    <name type="scientific">Coilia grayii</name>
    <name type="common">Gray's grenadier anchovy</name>
    <dbReference type="NCBI Taxonomy" id="363190"/>
    <lineage>
        <taxon>Eukaryota</taxon>
        <taxon>Metazoa</taxon>
        <taxon>Chordata</taxon>
        <taxon>Craniata</taxon>
        <taxon>Vertebrata</taxon>
        <taxon>Euteleostomi</taxon>
        <taxon>Actinopterygii</taxon>
        <taxon>Neopterygii</taxon>
        <taxon>Teleostei</taxon>
        <taxon>Clupei</taxon>
        <taxon>Clupeiformes</taxon>
        <taxon>Clupeoidei</taxon>
        <taxon>Engraulidae</taxon>
        <taxon>Coilinae</taxon>
        <taxon>Coilia</taxon>
    </lineage>
</organism>
<accession>A0ABD1K2U9</accession>
<feature type="chain" id="PRO_5044847549" description="Ig-like domain-containing protein" evidence="3">
    <location>
        <begin position="21"/>
        <end position="560"/>
    </location>
</feature>
<name>A0ABD1K2U9_9TELE</name>
<feature type="transmembrane region" description="Helical" evidence="2">
    <location>
        <begin position="505"/>
        <end position="527"/>
    </location>
</feature>
<feature type="region of interest" description="Disordered" evidence="1">
    <location>
        <begin position="480"/>
        <end position="504"/>
    </location>
</feature>
<evidence type="ECO:0000313" key="5">
    <source>
        <dbReference type="EMBL" id="KAL2093458.1"/>
    </source>
</evidence>
<protein>
    <recommendedName>
        <fullName evidence="4">Ig-like domain-containing protein</fullName>
    </recommendedName>
</protein>
<keyword evidence="6" id="KW-1185">Reference proteome</keyword>
<evidence type="ECO:0000313" key="6">
    <source>
        <dbReference type="Proteomes" id="UP001591681"/>
    </source>
</evidence>
<evidence type="ECO:0000256" key="1">
    <source>
        <dbReference type="SAM" id="MobiDB-lite"/>
    </source>
</evidence>
<dbReference type="AlphaFoldDB" id="A0ABD1K2U9"/>
<reference evidence="5 6" key="1">
    <citation type="submission" date="2024-09" db="EMBL/GenBank/DDBJ databases">
        <title>A chromosome-level genome assembly of Gray's grenadier anchovy, Coilia grayii.</title>
        <authorList>
            <person name="Fu Z."/>
        </authorList>
    </citation>
    <scope>NUCLEOTIDE SEQUENCE [LARGE SCALE GENOMIC DNA]</scope>
    <source>
        <strain evidence="5">G4</strain>
        <tissue evidence="5">Muscle</tissue>
    </source>
</reference>
<dbReference type="InterPro" id="IPR013783">
    <property type="entry name" value="Ig-like_fold"/>
</dbReference>
<dbReference type="EMBL" id="JBHFQA010000009">
    <property type="protein sequence ID" value="KAL2093458.1"/>
    <property type="molecule type" value="Genomic_DNA"/>
</dbReference>
<keyword evidence="2" id="KW-1133">Transmembrane helix</keyword>
<dbReference type="Gene3D" id="2.60.40.10">
    <property type="entry name" value="Immunoglobulins"/>
    <property type="match status" value="2"/>
</dbReference>
<dbReference type="SUPFAM" id="SSF48726">
    <property type="entry name" value="Immunoglobulin"/>
    <property type="match status" value="2"/>
</dbReference>
<dbReference type="PROSITE" id="PS50835">
    <property type="entry name" value="IG_LIKE"/>
    <property type="match status" value="3"/>
</dbReference>
<dbReference type="PANTHER" id="PTHR11422">
    <property type="entry name" value="T-CELL SURFACE GLYCOPROTEIN CD4"/>
    <property type="match status" value="1"/>
</dbReference>
<dbReference type="Proteomes" id="UP001591681">
    <property type="component" value="Unassembled WGS sequence"/>
</dbReference>
<feature type="domain" description="Ig-like" evidence="4">
    <location>
        <begin position="232"/>
        <end position="321"/>
    </location>
</feature>
<dbReference type="Pfam" id="PF07686">
    <property type="entry name" value="V-set"/>
    <property type="match status" value="1"/>
</dbReference>
<comment type="caution">
    <text evidence="5">The sequence shown here is derived from an EMBL/GenBank/DDBJ whole genome shotgun (WGS) entry which is preliminary data.</text>
</comment>
<dbReference type="SMART" id="SM00409">
    <property type="entry name" value="IG"/>
    <property type="match status" value="3"/>
</dbReference>
<feature type="signal peptide" evidence="3">
    <location>
        <begin position="1"/>
        <end position="20"/>
    </location>
</feature>
<feature type="domain" description="Ig-like" evidence="4">
    <location>
        <begin position="324"/>
        <end position="410"/>
    </location>
</feature>
<keyword evidence="2" id="KW-0812">Transmembrane</keyword>
<keyword evidence="2" id="KW-0472">Membrane</keyword>
<evidence type="ECO:0000259" key="4">
    <source>
        <dbReference type="PROSITE" id="PS50835"/>
    </source>
</evidence>
<evidence type="ECO:0000256" key="3">
    <source>
        <dbReference type="SAM" id="SignalP"/>
    </source>
</evidence>
<evidence type="ECO:0000256" key="2">
    <source>
        <dbReference type="SAM" id="Phobius"/>
    </source>
</evidence>
<proteinExistence type="predicted"/>
<dbReference type="PANTHER" id="PTHR11422:SF10">
    <property type="entry name" value="IG-LIKE DOMAIN-CONTAINING PROTEIN"/>
    <property type="match status" value="1"/>
</dbReference>
<feature type="domain" description="Ig-like" evidence="4">
    <location>
        <begin position="139"/>
        <end position="212"/>
    </location>
</feature>
<gene>
    <name evidence="5" type="ORF">ACEWY4_010770</name>
</gene>
<dbReference type="InterPro" id="IPR013106">
    <property type="entry name" value="Ig_V-set"/>
</dbReference>
<dbReference type="InterPro" id="IPR003598">
    <property type="entry name" value="Ig_sub2"/>
</dbReference>